<organism evidence="2 3">
    <name type="scientific">Methylobacterium komagatae</name>
    <dbReference type="NCBI Taxonomy" id="374425"/>
    <lineage>
        <taxon>Bacteria</taxon>
        <taxon>Pseudomonadati</taxon>
        <taxon>Pseudomonadota</taxon>
        <taxon>Alphaproteobacteria</taxon>
        <taxon>Hyphomicrobiales</taxon>
        <taxon>Methylobacteriaceae</taxon>
        <taxon>Methylobacterium</taxon>
    </lineage>
</organism>
<proteinExistence type="predicted"/>
<sequence length="134" mass="14635">MAASHMGLTGKARELLDFIEHSVRQHRVPPSYEEMRCALDLKSKSGIARLIAQLEERGHIRTLPGRARAIELQSTASDAVMLPADLYARLSAEAARCGRTVEDVAILAVRAFVDGLPAVRADVDAPPRVHRFPG</sequence>
<dbReference type="Gene3D" id="1.10.10.10">
    <property type="entry name" value="Winged helix-like DNA-binding domain superfamily/Winged helix DNA-binding domain"/>
    <property type="match status" value="1"/>
</dbReference>
<dbReference type="Pfam" id="PF01726">
    <property type="entry name" value="LexA_DNA_bind"/>
    <property type="match status" value="1"/>
</dbReference>
<evidence type="ECO:0000313" key="3">
    <source>
        <dbReference type="Proteomes" id="UP001596292"/>
    </source>
</evidence>
<evidence type="ECO:0000313" key="2">
    <source>
        <dbReference type="EMBL" id="MFC6792719.1"/>
    </source>
</evidence>
<dbReference type="RefSeq" id="WP_378974922.1">
    <property type="nucleotide sequence ID" value="NZ_JBHSWN010000001.1"/>
</dbReference>
<name>A0ABW2BSU6_9HYPH</name>
<dbReference type="InterPro" id="IPR036388">
    <property type="entry name" value="WH-like_DNA-bd_sf"/>
</dbReference>
<dbReference type="InterPro" id="IPR036390">
    <property type="entry name" value="WH_DNA-bd_sf"/>
</dbReference>
<dbReference type="Proteomes" id="UP001596292">
    <property type="component" value="Unassembled WGS sequence"/>
</dbReference>
<reference evidence="3" key="1">
    <citation type="journal article" date="2019" name="Int. J. Syst. Evol. Microbiol.">
        <title>The Global Catalogue of Microorganisms (GCM) 10K type strain sequencing project: providing services to taxonomists for standard genome sequencing and annotation.</title>
        <authorList>
            <consortium name="The Broad Institute Genomics Platform"/>
            <consortium name="The Broad Institute Genome Sequencing Center for Infectious Disease"/>
            <person name="Wu L."/>
            <person name="Ma J."/>
        </authorList>
    </citation>
    <scope>NUCLEOTIDE SEQUENCE [LARGE SCALE GENOMIC DNA]</scope>
    <source>
        <strain evidence="3">CCUG 48316</strain>
    </source>
</reference>
<dbReference type="EMBL" id="JBHSWN010000001">
    <property type="protein sequence ID" value="MFC6792719.1"/>
    <property type="molecule type" value="Genomic_DNA"/>
</dbReference>
<comment type="caution">
    <text evidence="2">The sequence shown here is derived from an EMBL/GenBank/DDBJ whole genome shotgun (WGS) entry which is preliminary data.</text>
</comment>
<accession>A0ABW2BSU6</accession>
<dbReference type="SUPFAM" id="SSF46785">
    <property type="entry name" value="Winged helix' DNA-binding domain"/>
    <property type="match status" value="1"/>
</dbReference>
<evidence type="ECO:0000259" key="1">
    <source>
        <dbReference type="Pfam" id="PF01726"/>
    </source>
</evidence>
<keyword evidence="3" id="KW-1185">Reference proteome</keyword>
<protein>
    <submittedName>
        <fullName evidence="2">LexA family protein</fullName>
    </submittedName>
</protein>
<feature type="domain" description="LexA repressor DNA-binding" evidence="1">
    <location>
        <begin position="7"/>
        <end position="69"/>
    </location>
</feature>
<gene>
    <name evidence="2" type="ORF">ACFQE0_26065</name>
</gene>
<dbReference type="InterPro" id="IPR006199">
    <property type="entry name" value="LexA_DNA-bd_dom"/>
</dbReference>